<comment type="caution">
    <text evidence="2">The sequence shown here is derived from an EMBL/GenBank/DDBJ whole genome shotgun (WGS) entry which is preliminary data.</text>
</comment>
<reference evidence="2 3" key="1">
    <citation type="submission" date="2022-11" db="EMBL/GenBank/DDBJ databases">
        <title>Whole genome sequence of Eschrichtius robustus ER-17-0199.</title>
        <authorList>
            <person name="Bruniche-Olsen A."/>
            <person name="Black A.N."/>
            <person name="Fields C.J."/>
            <person name="Walden K."/>
            <person name="Dewoody J.A."/>
        </authorList>
    </citation>
    <scope>NUCLEOTIDE SEQUENCE [LARGE SCALE GENOMIC DNA]</scope>
    <source>
        <strain evidence="2">ER-17-0199</strain>
        <tissue evidence="2">Blubber</tissue>
    </source>
</reference>
<name>A0AB34I136_ESCRO</name>
<evidence type="ECO:0000313" key="3">
    <source>
        <dbReference type="Proteomes" id="UP001159641"/>
    </source>
</evidence>
<accession>A0AB34I136</accession>
<dbReference type="PROSITE" id="PS50020">
    <property type="entry name" value="WW_DOMAIN_2"/>
    <property type="match status" value="1"/>
</dbReference>
<feature type="domain" description="WW" evidence="1">
    <location>
        <begin position="33"/>
        <end position="57"/>
    </location>
</feature>
<dbReference type="CDD" id="cd00201">
    <property type="entry name" value="WW"/>
    <property type="match status" value="1"/>
</dbReference>
<protein>
    <recommendedName>
        <fullName evidence="1">WW domain-containing protein</fullName>
    </recommendedName>
</protein>
<gene>
    <name evidence="2" type="ORF">J1605_016931</name>
</gene>
<evidence type="ECO:0000259" key="1">
    <source>
        <dbReference type="PROSITE" id="PS50020"/>
    </source>
</evidence>
<sequence length="112" mass="12513">MPAVAMWSWKEDEGPAFLDRYTKPLTFADCISDELPLGWEEAYDPQVGDYFIDHNTKMGLTGRNRLLNTQSQNMAELGFELVLGVELGFSIHFLLWVSVAPGHTSAVPLIAL</sequence>
<dbReference type="Proteomes" id="UP001159641">
    <property type="component" value="Unassembled WGS sequence"/>
</dbReference>
<dbReference type="InterPro" id="IPR001202">
    <property type="entry name" value="WW_dom"/>
</dbReference>
<evidence type="ECO:0000313" key="2">
    <source>
        <dbReference type="EMBL" id="KAJ8798048.1"/>
    </source>
</evidence>
<dbReference type="AlphaFoldDB" id="A0AB34I136"/>
<dbReference type="Gene3D" id="2.20.70.10">
    <property type="match status" value="1"/>
</dbReference>
<dbReference type="SUPFAM" id="SSF51045">
    <property type="entry name" value="WW domain"/>
    <property type="match status" value="1"/>
</dbReference>
<dbReference type="InterPro" id="IPR036020">
    <property type="entry name" value="WW_dom_sf"/>
</dbReference>
<proteinExistence type="predicted"/>
<dbReference type="EMBL" id="JAIQCJ010000090">
    <property type="protein sequence ID" value="KAJ8798048.1"/>
    <property type="molecule type" value="Genomic_DNA"/>
</dbReference>
<organism evidence="2 3">
    <name type="scientific">Eschrichtius robustus</name>
    <name type="common">California gray whale</name>
    <name type="synonym">Eschrichtius gibbosus</name>
    <dbReference type="NCBI Taxonomy" id="9764"/>
    <lineage>
        <taxon>Eukaryota</taxon>
        <taxon>Metazoa</taxon>
        <taxon>Chordata</taxon>
        <taxon>Craniata</taxon>
        <taxon>Vertebrata</taxon>
        <taxon>Euteleostomi</taxon>
        <taxon>Mammalia</taxon>
        <taxon>Eutheria</taxon>
        <taxon>Laurasiatheria</taxon>
        <taxon>Artiodactyla</taxon>
        <taxon>Whippomorpha</taxon>
        <taxon>Cetacea</taxon>
        <taxon>Mysticeti</taxon>
        <taxon>Eschrichtiidae</taxon>
        <taxon>Eschrichtius</taxon>
    </lineage>
</organism>
<keyword evidence="3" id="KW-1185">Reference proteome</keyword>